<evidence type="ECO:0000313" key="2">
    <source>
        <dbReference type="EMBL" id="GBG79025.1"/>
    </source>
</evidence>
<dbReference type="EMBL" id="BFEA01000309">
    <property type="protein sequence ID" value="GBG79025.1"/>
    <property type="molecule type" value="Genomic_DNA"/>
</dbReference>
<accession>A0A388L9N7</accession>
<feature type="region of interest" description="Disordered" evidence="1">
    <location>
        <begin position="1"/>
        <end position="119"/>
    </location>
</feature>
<reference evidence="2 3" key="1">
    <citation type="journal article" date="2018" name="Cell">
        <title>The Chara Genome: Secondary Complexity and Implications for Plant Terrestrialization.</title>
        <authorList>
            <person name="Nishiyama T."/>
            <person name="Sakayama H."/>
            <person name="Vries J.D."/>
            <person name="Buschmann H."/>
            <person name="Saint-Marcoux D."/>
            <person name="Ullrich K.K."/>
            <person name="Haas F.B."/>
            <person name="Vanderstraeten L."/>
            <person name="Becker D."/>
            <person name="Lang D."/>
            <person name="Vosolsobe S."/>
            <person name="Rombauts S."/>
            <person name="Wilhelmsson P.K.I."/>
            <person name="Janitza P."/>
            <person name="Kern R."/>
            <person name="Heyl A."/>
            <person name="Rumpler F."/>
            <person name="Villalobos L.I.A.C."/>
            <person name="Clay J.M."/>
            <person name="Skokan R."/>
            <person name="Toyoda A."/>
            <person name="Suzuki Y."/>
            <person name="Kagoshima H."/>
            <person name="Schijlen E."/>
            <person name="Tajeshwar N."/>
            <person name="Catarino B."/>
            <person name="Hetherington A.J."/>
            <person name="Saltykova A."/>
            <person name="Bonnot C."/>
            <person name="Breuninger H."/>
            <person name="Symeonidi A."/>
            <person name="Radhakrishnan G.V."/>
            <person name="Van Nieuwerburgh F."/>
            <person name="Deforce D."/>
            <person name="Chang C."/>
            <person name="Karol K.G."/>
            <person name="Hedrich R."/>
            <person name="Ulvskov P."/>
            <person name="Glockner G."/>
            <person name="Delwiche C.F."/>
            <person name="Petrasek J."/>
            <person name="Van de Peer Y."/>
            <person name="Friml J."/>
            <person name="Beilby M."/>
            <person name="Dolan L."/>
            <person name="Kohara Y."/>
            <person name="Sugano S."/>
            <person name="Fujiyama A."/>
            <person name="Delaux P.-M."/>
            <person name="Quint M."/>
            <person name="TheiBen G."/>
            <person name="Hagemann M."/>
            <person name="Harholt J."/>
            <person name="Dunand C."/>
            <person name="Zachgo S."/>
            <person name="Langdale J."/>
            <person name="Maumus F."/>
            <person name="Straeten D.V.D."/>
            <person name="Gould S.B."/>
            <person name="Rensing S.A."/>
        </authorList>
    </citation>
    <scope>NUCLEOTIDE SEQUENCE [LARGE SCALE GENOMIC DNA]</scope>
    <source>
        <strain evidence="2 3">S276</strain>
    </source>
</reference>
<proteinExistence type="predicted"/>
<gene>
    <name evidence="2" type="ORF">CBR_g28738</name>
</gene>
<evidence type="ECO:0000256" key="1">
    <source>
        <dbReference type="SAM" id="MobiDB-lite"/>
    </source>
</evidence>
<organism evidence="2 3">
    <name type="scientific">Chara braunii</name>
    <name type="common">Braun's stonewort</name>
    <dbReference type="NCBI Taxonomy" id="69332"/>
    <lineage>
        <taxon>Eukaryota</taxon>
        <taxon>Viridiplantae</taxon>
        <taxon>Streptophyta</taxon>
        <taxon>Charophyceae</taxon>
        <taxon>Charales</taxon>
        <taxon>Characeae</taxon>
        <taxon>Chara</taxon>
    </lineage>
</organism>
<protein>
    <submittedName>
        <fullName evidence="2">Uncharacterized protein</fullName>
    </submittedName>
</protein>
<feature type="compositionally biased region" description="Basic and acidic residues" evidence="1">
    <location>
        <begin position="95"/>
        <end position="119"/>
    </location>
</feature>
<dbReference type="Proteomes" id="UP000265515">
    <property type="component" value="Unassembled WGS sequence"/>
</dbReference>
<feature type="compositionally biased region" description="Basic and acidic residues" evidence="1">
    <location>
        <begin position="57"/>
        <end position="78"/>
    </location>
</feature>
<evidence type="ECO:0000313" key="3">
    <source>
        <dbReference type="Proteomes" id="UP000265515"/>
    </source>
</evidence>
<comment type="caution">
    <text evidence="2">The sequence shown here is derived from an EMBL/GenBank/DDBJ whole genome shotgun (WGS) entry which is preliminary data.</text>
</comment>
<name>A0A388L9N7_CHABU</name>
<feature type="compositionally biased region" description="Basic and acidic residues" evidence="1">
    <location>
        <begin position="156"/>
        <end position="199"/>
    </location>
</feature>
<dbReference type="AlphaFoldDB" id="A0A388L9N7"/>
<feature type="compositionally biased region" description="Basic and acidic residues" evidence="1">
    <location>
        <begin position="24"/>
        <end position="43"/>
    </location>
</feature>
<dbReference type="Gramene" id="GBG79025">
    <property type="protein sequence ID" value="GBG79025"/>
    <property type="gene ID" value="CBR_g28738"/>
</dbReference>
<feature type="region of interest" description="Disordered" evidence="1">
    <location>
        <begin position="143"/>
        <end position="206"/>
    </location>
</feature>
<sequence length="248" mass="27290">MDKNGMDESQLDEDVVELNGFGVPRDELGKMATEDEIDNHRSEGGPGSGGSAVQSEEAEKDRESMNPDGAKGNRKEISLGESSGKVGGSKQGTQETREGRNKDKLSPRNSDEVVSKKVRVTDVRCKLAEIEKRTAEYKARLIEEMMMGNEEDPPQEEPRGERKAGQGESRQGGKDNDRGGRPSNRKKEREKSLGMEAEKATNPPAIDSRASRLLATLAAMSGCEVLWSLRERVLGWFNPEGTAKTRER</sequence>
<keyword evidence="3" id="KW-1185">Reference proteome</keyword>